<feature type="region of interest" description="Disordered" evidence="6">
    <location>
        <begin position="87"/>
        <end position="164"/>
    </location>
</feature>
<comment type="subcellular location">
    <subcellularLocation>
        <location evidence="1">Cytoplasm</location>
        <location evidence="1">Cytoskeleton</location>
    </subcellularLocation>
</comment>
<evidence type="ECO:0000256" key="1">
    <source>
        <dbReference type="ARBA" id="ARBA00004245"/>
    </source>
</evidence>
<dbReference type="GO" id="GO:0008017">
    <property type="term" value="F:microtubule binding"/>
    <property type="evidence" value="ECO:0007669"/>
    <property type="project" value="InterPro"/>
</dbReference>
<dbReference type="AlphaFoldDB" id="A0A804QIT2"/>
<dbReference type="PANTHER" id="PTHR31358">
    <property type="entry name" value="PROTEIN WVD2-LIKE 4"/>
    <property type="match status" value="1"/>
</dbReference>
<dbReference type="Proteomes" id="UP000007305">
    <property type="component" value="Chromosome 8"/>
</dbReference>
<dbReference type="EnsemblPlants" id="Zm00001eb333920_T002">
    <property type="protein sequence ID" value="Zm00001eb333920_P002"/>
    <property type="gene ID" value="Zm00001eb333920"/>
</dbReference>
<evidence type="ECO:0000256" key="4">
    <source>
        <dbReference type="ARBA" id="ARBA00022701"/>
    </source>
</evidence>
<keyword evidence="5" id="KW-0206">Cytoskeleton</keyword>
<protein>
    <recommendedName>
        <fullName evidence="7">TPX2 C-terminal domain-containing protein</fullName>
    </recommendedName>
</protein>
<name>A0A804QIT2_MAIZE</name>
<reference evidence="9" key="1">
    <citation type="journal article" date="2009" name="Science">
        <title>The B73 maize genome: complexity, diversity, and dynamics.</title>
        <authorList>
            <person name="Schnable P.S."/>
            <person name="Ware D."/>
            <person name="Fulton R.S."/>
            <person name="Stein J.C."/>
            <person name="Wei F."/>
            <person name="Pasternak S."/>
            <person name="Liang C."/>
            <person name="Zhang J."/>
            <person name="Fulton L."/>
            <person name="Graves T.A."/>
            <person name="Minx P."/>
            <person name="Reily A.D."/>
            <person name="Courtney L."/>
            <person name="Kruchowski S.S."/>
            <person name="Tomlinson C."/>
            <person name="Strong C."/>
            <person name="Delehaunty K."/>
            <person name="Fronick C."/>
            <person name="Courtney B."/>
            <person name="Rock S.M."/>
            <person name="Belter E."/>
            <person name="Du F."/>
            <person name="Kim K."/>
            <person name="Abbott R.M."/>
            <person name="Cotton M."/>
            <person name="Levy A."/>
            <person name="Marchetto P."/>
            <person name="Ochoa K."/>
            <person name="Jackson S.M."/>
            <person name="Gillam B."/>
            <person name="Chen W."/>
            <person name="Yan L."/>
            <person name="Higginbotham J."/>
            <person name="Cardenas M."/>
            <person name="Waligorski J."/>
            <person name="Applebaum E."/>
            <person name="Phelps L."/>
            <person name="Falcone J."/>
            <person name="Kanchi K."/>
            <person name="Thane T."/>
            <person name="Scimone A."/>
            <person name="Thane N."/>
            <person name="Henke J."/>
            <person name="Wang T."/>
            <person name="Ruppert J."/>
            <person name="Shah N."/>
            <person name="Rotter K."/>
            <person name="Hodges J."/>
            <person name="Ingenthron E."/>
            <person name="Cordes M."/>
            <person name="Kohlberg S."/>
            <person name="Sgro J."/>
            <person name="Delgado B."/>
            <person name="Mead K."/>
            <person name="Chinwalla A."/>
            <person name="Leonard S."/>
            <person name="Crouse K."/>
            <person name="Collura K."/>
            <person name="Kudrna D."/>
            <person name="Currie J."/>
            <person name="He R."/>
            <person name="Angelova A."/>
            <person name="Rajasekar S."/>
            <person name="Mueller T."/>
            <person name="Lomeli R."/>
            <person name="Scara G."/>
            <person name="Ko A."/>
            <person name="Delaney K."/>
            <person name="Wissotski M."/>
            <person name="Lopez G."/>
            <person name="Campos D."/>
            <person name="Braidotti M."/>
            <person name="Ashley E."/>
            <person name="Golser W."/>
            <person name="Kim H."/>
            <person name="Lee S."/>
            <person name="Lin J."/>
            <person name="Dujmic Z."/>
            <person name="Kim W."/>
            <person name="Talag J."/>
            <person name="Zuccolo A."/>
            <person name="Fan C."/>
            <person name="Sebastian A."/>
            <person name="Kramer M."/>
            <person name="Spiegel L."/>
            <person name="Nascimento L."/>
            <person name="Zutavern T."/>
            <person name="Miller B."/>
            <person name="Ambroise C."/>
            <person name="Muller S."/>
            <person name="Spooner W."/>
            <person name="Narechania A."/>
            <person name="Ren L."/>
            <person name="Wei S."/>
            <person name="Kumari S."/>
            <person name="Faga B."/>
            <person name="Levy M.J."/>
            <person name="McMahan L."/>
            <person name="Van Buren P."/>
            <person name="Vaughn M.W."/>
            <person name="Ying K."/>
            <person name="Yeh C.-T."/>
            <person name="Emrich S.J."/>
            <person name="Jia Y."/>
            <person name="Kalyanaraman A."/>
            <person name="Hsia A.-P."/>
            <person name="Barbazuk W.B."/>
            <person name="Baucom R.S."/>
            <person name="Brutnell T.P."/>
            <person name="Carpita N.C."/>
            <person name="Chaparro C."/>
            <person name="Chia J.-M."/>
            <person name="Deragon J.-M."/>
            <person name="Estill J.C."/>
            <person name="Fu Y."/>
            <person name="Jeddeloh J.A."/>
            <person name="Han Y."/>
            <person name="Lee H."/>
            <person name="Li P."/>
            <person name="Lisch D.R."/>
            <person name="Liu S."/>
            <person name="Liu Z."/>
            <person name="Nagel D.H."/>
            <person name="McCann M.C."/>
            <person name="SanMiguel P."/>
            <person name="Myers A.M."/>
            <person name="Nettleton D."/>
            <person name="Nguyen J."/>
            <person name="Penning B.W."/>
            <person name="Ponnala L."/>
            <person name="Schneider K.L."/>
            <person name="Schwartz D.C."/>
            <person name="Sharma A."/>
            <person name="Soderlund C."/>
            <person name="Springer N.M."/>
            <person name="Sun Q."/>
            <person name="Wang H."/>
            <person name="Waterman M."/>
            <person name="Westerman R."/>
            <person name="Wolfgruber T.K."/>
            <person name="Yang L."/>
            <person name="Yu Y."/>
            <person name="Zhang L."/>
            <person name="Zhou S."/>
            <person name="Zhu Q."/>
            <person name="Bennetzen J.L."/>
            <person name="Dawe R.K."/>
            <person name="Jiang J."/>
            <person name="Jiang N."/>
            <person name="Presting G.G."/>
            <person name="Wessler S.R."/>
            <person name="Aluru S."/>
            <person name="Martienssen R.A."/>
            <person name="Clifton S.W."/>
            <person name="McCombie W.R."/>
            <person name="Wing R.A."/>
            <person name="Wilson R.K."/>
        </authorList>
    </citation>
    <scope>NUCLEOTIDE SEQUENCE [LARGE SCALE GENOMIC DNA]</scope>
    <source>
        <strain evidence="9">cv. B73</strain>
    </source>
</reference>
<evidence type="ECO:0000256" key="6">
    <source>
        <dbReference type="SAM" id="MobiDB-lite"/>
    </source>
</evidence>
<reference evidence="8" key="2">
    <citation type="submission" date="2019-07" db="EMBL/GenBank/DDBJ databases">
        <authorList>
            <person name="Seetharam A."/>
            <person name="Woodhouse M."/>
            <person name="Cannon E."/>
        </authorList>
    </citation>
    <scope>NUCLEOTIDE SEQUENCE [LARGE SCALE GENOMIC DNA]</scope>
    <source>
        <strain evidence="8">cv. B73</strain>
    </source>
</reference>
<comment type="similarity">
    <text evidence="2">Belongs to the TPX2 family.</text>
</comment>
<dbReference type="InterPro" id="IPR044833">
    <property type="entry name" value="WDL5/6"/>
</dbReference>
<organism evidence="8 9">
    <name type="scientific">Zea mays</name>
    <name type="common">Maize</name>
    <dbReference type="NCBI Taxonomy" id="4577"/>
    <lineage>
        <taxon>Eukaryota</taxon>
        <taxon>Viridiplantae</taxon>
        <taxon>Streptophyta</taxon>
        <taxon>Embryophyta</taxon>
        <taxon>Tracheophyta</taxon>
        <taxon>Spermatophyta</taxon>
        <taxon>Magnoliopsida</taxon>
        <taxon>Liliopsida</taxon>
        <taxon>Poales</taxon>
        <taxon>Poaceae</taxon>
        <taxon>PACMAD clade</taxon>
        <taxon>Panicoideae</taxon>
        <taxon>Andropogonodae</taxon>
        <taxon>Andropogoneae</taxon>
        <taxon>Tripsacinae</taxon>
        <taxon>Zea</taxon>
    </lineage>
</organism>
<dbReference type="GO" id="GO:0005874">
    <property type="term" value="C:microtubule"/>
    <property type="evidence" value="ECO:0007669"/>
    <property type="project" value="UniProtKB-KW"/>
</dbReference>
<evidence type="ECO:0000313" key="8">
    <source>
        <dbReference type="EnsemblPlants" id="Zm00001eb333920_P002"/>
    </source>
</evidence>
<keyword evidence="9" id="KW-1185">Reference proteome</keyword>
<evidence type="ECO:0000256" key="2">
    <source>
        <dbReference type="ARBA" id="ARBA00005885"/>
    </source>
</evidence>
<feature type="compositionally biased region" description="Basic and acidic residues" evidence="6">
    <location>
        <begin position="132"/>
        <end position="150"/>
    </location>
</feature>
<sequence length="218" mass="23034">MAIAYLTRVCSTDPNSLSILALSSSPPNAISLSRVAHLAGWLSRPSPSSASFPARGAVAVAAKKAAAAVATPKQAKGAVPIGSETAAGRAVEKKASLPRTPVARRPMLVKSGSVDAAAPNDAVLSVQESDENTDKPLKQTQSEKPEDDVHSTTSSTNTPRAAVRKSAAAAGFSFRLEERAEKRKEFFQKLEEKIHAKELEKTNLQEKSKARAAFTLFA</sequence>
<feature type="domain" description="TPX2 C-terminal" evidence="7">
    <location>
        <begin position="172"/>
        <end position="211"/>
    </location>
</feature>
<dbReference type="InterPro" id="IPR027329">
    <property type="entry name" value="TPX2_C"/>
</dbReference>
<dbReference type="PANTHER" id="PTHR31358:SF30">
    <property type="entry name" value="PROTEIN WVD2-LIKE 4"/>
    <property type="match status" value="1"/>
</dbReference>
<dbReference type="Gramene" id="Zm00001eb333920_T002">
    <property type="protein sequence ID" value="Zm00001eb333920_P002"/>
    <property type="gene ID" value="Zm00001eb333920"/>
</dbReference>
<evidence type="ECO:0000256" key="3">
    <source>
        <dbReference type="ARBA" id="ARBA00022490"/>
    </source>
</evidence>
<dbReference type="Pfam" id="PF06886">
    <property type="entry name" value="TPX2"/>
    <property type="match status" value="1"/>
</dbReference>
<keyword evidence="3" id="KW-0963">Cytoplasm</keyword>
<proteinExistence type="inferred from homology"/>
<evidence type="ECO:0000256" key="5">
    <source>
        <dbReference type="ARBA" id="ARBA00023212"/>
    </source>
</evidence>
<reference evidence="8" key="3">
    <citation type="submission" date="2021-05" db="UniProtKB">
        <authorList>
            <consortium name="EnsemblPlants"/>
        </authorList>
    </citation>
    <scope>IDENTIFICATION</scope>
    <source>
        <strain evidence="8">cv. B73</strain>
    </source>
</reference>
<accession>A0A804QIT2</accession>
<evidence type="ECO:0000313" key="9">
    <source>
        <dbReference type="Proteomes" id="UP000007305"/>
    </source>
</evidence>
<keyword evidence="4" id="KW-0493">Microtubule</keyword>
<evidence type="ECO:0000259" key="7">
    <source>
        <dbReference type="Pfam" id="PF06886"/>
    </source>
</evidence>